<sequence length="60" mass="6667">MRGRRGVGAAARERGTEQGNREQLSYSNGHKRKVSDRIDPFVRAAPAAPEIPANAVQRYF</sequence>
<organism evidence="2 3">
    <name type="scientific">Streptomyces violascens</name>
    <dbReference type="NCBI Taxonomy" id="67381"/>
    <lineage>
        <taxon>Bacteria</taxon>
        <taxon>Bacillati</taxon>
        <taxon>Actinomycetota</taxon>
        <taxon>Actinomycetes</taxon>
        <taxon>Kitasatosporales</taxon>
        <taxon>Streptomycetaceae</taxon>
        <taxon>Streptomyces</taxon>
    </lineage>
</organism>
<accession>A0ABQ3QY93</accession>
<dbReference type="Proteomes" id="UP001050808">
    <property type="component" value="Unassembled WGS sequence"/>
</dbReference>
<gene>
    <name evidence="2" type="ORF">Sviol_66710</name>
</gene>
<evidence type="ECO:0000256" key="1">
    <source>
        <dbReference type="SAM" id="MobiDB-lite"/>
    </source>
</evidence>
<evidence type="ECO:0000313" key="3">
    <source>
        <dbReference type="Proteomes" id="UP001050808"/>
    </source>
</evidence>
<comment type="caution">
    <text evidence="2">The sequence shown here is derived from an EMBL/GenBank/DDBJ whole genome shotgun (WGS) entry which is preliminary data.</text>
</comment>
<protein>
    <recommendedName>
        <fullName evidence="4">Transposase</fullName>
    </recommendedName>
</protein>
<feature type="region of interest" description="Disordered" evidence="1">
    <location>
        <begin position="1"/>
        <end position="33"/>
    </location>
</feature>
<reference evidence="2" key="1">
    <citation type="submission" date="2024-05" db="EMBL/GenBank/DDBJ databases">
        <title>Whole genome shotgun sequence of Streptomyces violascens NBRC 12920.</title>
        <authorList>
            <person name="Komaki H."/>
            <person name="Tamura T."/>
        </authorList>
    </citation>
    <scope>NUCLEOTIDE SEQUENCE</scope>
    <source>
        <strain evidence="2">NBRC 12920</strain>
    </source>
</reference>
<evidence type="ECO:0008006" key="4">
    <source>
        <dbReference type="Google" id="ProtNLM"/>
    </source>
</evidence>
<name>A0ABQ3QY93_9ACTN</name>
<dbReference type="EMBL" id="BNDY01000017">
    <property type="protein sequence ID" value="GHI42263.1"/>
    <property type="molecule type" value="Genomic_DNA"/>
</dbReference>
<feature type="compositionally biased region" description="Basic and acidic residues" evidence="1">
    <location>
        <begin position="11"/>
        <end position="20"/>
    </location>
</feature>
<proteinExistence type="predicted"/>
<keyword evidence="3" id="KW-1185">Reference proteome</keyword>
<evidence type="ECO:0000313" key="2">
    <source>
        <dbReference type="EMBL" id="GHI42263.1"/>
    </source>
</evidence>